<dbReference type="SUPFAM" id="SSF51735">
    <property type="entry name" value="NAD(P)-binding Rossmann-fold domains"/>
    <property type="match status" value="1"/>
</dbReference>
<dbReference type="InterPro" id="IPR020904">
    <property type="entry name" value="Sc_DH/Rdtase_CS"/>
</dbReference>
<dbReference type="InterPro" id="IPR036291">
    <property type="entry name" value="NAD(P)-bd_dom_sf"/>
</dbReference>
<dbReference type="RefSeq" id="WP_191193990.1">
    <property type="nucleotide sequence ID" value="NZ_JACXYZ010000001.1"/>
</dbReference>
<evidence type="ECO:0000259" key="4">
    <source>
        <dbReference type="SMART" id="SM00822"/>
    </source>
</evidence>
<dbReference type="Proteomes" id="UP000618818">
    <property type="component" value="Unassembled WGS sequence"/>
</dbReference>
<accession>A0ABR8NAF2</accession>
<reference evidence="5 6" key="1">
    <citation type="submission" date="2020-09" db="EMBL/GenBank/DDBJ databases">
        <title>novel species in genus Nocardioides.</title>
        <authorList>
            <person name="Zhang G."/>
        </authorList>
    </citation>
    <scope>NUCLEOTIDE SEQUENCE [LARGE SCALE GENOMIC DNA]</scope>
    <source>
        <strain evidence="5 6">KCTC 39551</strain>
    </source>
</reference>
<keyword evidence="6" id="KW-1185">Reference proteome</keyword>
<keyword evidence="3" id="KW-0520">NAD</keyword>
<dbReference type="InterPro" id="IPR057326">
    <property type="entry name" value="KR_dom"/>
</dbReference>
<dbReference type="InterPro" id="IPR002347">
    <property type="entry name" value="SDR_fam"/>
</dbReference>
<name>A0ABR8NAF2_9ACTN</name>
<dbReference type="PANTHER" id="PTHR24321">
    <property type="entry name" value="DEHYDROGENASES, SHORT CHAIN"/>
    <property type="match status" value="1"/>
</dbReference>
<keyword evidence="2" id="KW-0560">Oxidoreductase</keyword>
<dbReference type="EMBL" id="JACXYZ010000001">
    <property type="protein sequence ID" value="MBD3924201.1"/>
    <property type="molecule type" value="Genomic_DNA"/>
</dbReference>
<proteinExistence type="inferred from homology"/>
<evidence type="ECO:0000313" key="5">
    <source>
        <dbReference type="EMBL" id="MBD3924201.1"/>
    </source>
</evidence>
<dbReference type="SMART" id="SM00822">
    <property type="entry name" value="PKS_KR"/>
    <property type="match status" value="1"/>
</dbReference>
<dbReference type="PROSITE" id="PS00061">
    <property type="entry name" value="ADH_SHORT"/>
    <property type="match status" value="1"/>
</dbReference>
<evidence type="ECO:0000256" key="3">
    <source>
        <dbReference type="ARBA" id="ARBA00023027"/>
    </source>
</evidence>
<comment type="similarity">
    <text evidence="1">Belongs to the short-chain dehydrogenases/reductases (SDR) family.</text>
</comment>
<organism evidence="5 6">
    <name type="scientific">Nocardioides cavernae</name>
    <dbReference type="NCBI Taxonomy" id="1921566"/>
    <lineage>
        <taxon>Bacteria</taxon>
        <taxon>Bacillati</taxon>
        <taxon>Actinomycetota</taxon>
        <taxon>Actinomycetes</taxon>
        <taxon>Propionibacteriales</taxon>
        <taxon>Nocardioidaceae</taxon>
        <taxon>Nocardioides</taxon>
    </lineage>
</organism>
<evidence type="ECO:0000256" key="2">
    <source>
        <dbReference type="ARBA" id="ARBA00023002"/>
    </source>
</evidence>
<dbReference type="NCBIfam" id="NF040491">
    <property type="entry name" value="SDR_subfam_4"/>
    <property type="match status" value="1"/>
</dbReference>
<dbReference type="InterPro" id="IPR030981">
    <property type="entry name" value="SDR_subfam_2"/>
</dbReference>
<dbReference type="Pfam" id="PF00106">
    <property type="entry name" value="adh_short"/>
    <property type="match status" value="1"/>
</dbReference>
<dbReference type="NCBIfam" id="TIGR04504">
    <property type="entry name" value="SDR_subfam_2"/>
    <property type="match status" value="1"/>
</dbReference>
<evidence type="ECO:0000313" key="6">
    <source>
        <dbReference type="Proteomes" id="UP000618818"/>
    </source>
</evidence>
<gene>
    <name evidence="5" type="ORF">IEZ26_06180</name>
</gene>
<sequence>MAPRVILVTGAARGIGAATVRRLVAEGHRVVAVDSCAGENSEVSYALASRDDLDRVISDSSGAAVAFVADVRDLAALSRAVEVAVERWGRLDAAVAAAGVIAGGAPLWETDDRVVRHLWDVNVQGVWNTARAAVPVMLDGPSAGTARFVAVASAAGTFGLHRLAAYSASKHAVVGLVKGLAADLVGTGATACVVSPGSTATEMLAATARLYGMTDVQAFAANQLLGRVLDPEEVASAVAYCCGRDSVVNGSVIHADGGFAP</sequence>
<comment type="caution">
    <text evidence="5">The sequence shown here is derived from an EMBL/GenBank/DDBJ whole genome shotgun (WGS) entry which is preliminary data.</text>
</comment>
<evidence type="ECO:0000256" key="1">
    <source>
        <dbReference type="ARBA" id="ARBA00006484"/>
    </source>
</evidence>
<dbReference type="PRINTS" id="PR00081">
    <property type="entry name" value="GDHRDH"/>
</dbReference>
<dbReference type="PANTHER" id="PTHR24321:SF8">
    <property type="entry name" value="ESTRADIOL 17-BETA-DEHYDROGENASE 8-RELATED"/>
    <property type="match status" value="1"/>
</dbReference>
<protein>
    <submittedName>
        <fullName evidence="5">SDR family oxidoreductase</fullName>
    </submittedName>
</protein>
<dbReference type="CDD" id="cd05233">
    <property type="entry name" value="SDR_c"/>
    <property type="match status" value="1"/>
</dbReference>
<dbReference type="Gene3D" id="3.40.50.720">
    <property type="entry name" value="NAD(P)-binding Rossmann-like Domain"/>
    <property type="match status" value="1"/>
</dbReference>
<feature type="domain" description="Ketoreductase" evidence="4">
    <location>
        <begin position="4"/>
        <end position="203"/>
    </location>
</feature>